<comment type="caution">
    <text evidence="2">The sequence shown here is derived from an EMBL/GenBank/DDBJ whole genome shotgun (WGS) entry which is preliminary data.</text>
</comment>
<dbReference type="CDD" id="cd03784">
    <property type="entry name" value="GT1_Gtf-like"/>
    <property type="match status" value="1"/>
</dbReference>
<dbReference type="Pfam" id="PF00201">
    <property type="entry name" value="UDPGT"/>
    <property type="match status" value="1"/>
</dbReference>
<keyword evidence="3" id="KW-1185">Reference proteome</keyword>
<accession>A0AAW0YZ13</accession>
<dbReference type="PANTHER" id="PTHR48045:SF34">
    <property type="entry name" value="ISOFLAVONE 7-O-GLUCOSYLTRANSFERASE 1-LIKE"/>
    <property type="match status" value="1"/>
</dbReference>
<evidence type="ECO:0000313" key="3">
    <source>
        <dbReference type="Proteomes" id="UP001388673"/>
    </source>
</evidence>
<evidence type="ECO:0000313" key="2">
    <source>
        <dbReference type="EMBL" id="KAK8854532.1"/>
    </source>
</evidence>
<dbReference type="PANTHER" id="PTHR48045">
    <property type="entry name" value="UDP-GLYCOSYLTRANSFERASE 72B1"/>
    <property type="match status" value="1"/>
</dbReference>
<dbReference type="KEGG" id="kne:92180529"/>
<dbReference type="SUPFAM" id="SSF53756">
    <property type="entry name" value="UDP-Glycosyltransferase/glycogen phosphorylase"/>
    <property type="match status" value="1"/>
</dbReference>
<dbReference type="InterPro" id="IPR002213">
    <property type="entry name" value="UDP_glucos_trans"/>
</dbReference>
<name>A0AAW0YZ13_9TREE</name>
<dbReference type="GeneID" id="92180529"/>
<dbReference type="RefSeq" id="XP_066802770.1">
    <property type="nucleotide sequence ID" value="XM_066946378.1"/>
</dbReference>
<dbReference type="GO" id="GO:0008194">
    <property type="term" value="F:UDP-glycosyltransferase activity"/>
    <property type="evidence" value="ECO:0007669"/>
    <property type="project" value="InterPro"/>
</dbReference>
<dbReference type="EMBL" id="JBCAWK010000006">
    <property type="protein sequence ID" value="KAK8854532.1"/>
    <property type="molecule type" value="Genomic_DNA"/>
</dbReference>
<organism evidence="2 3">
    <name type="scientific">Kwoniella newhampshirensis</name>
    <dbReference type="NCBI Taxonomy" id="1651941"/>
    <lineage>
        <taxon>Eukaryota</taxon>
        <taxon>Fungi</taxon>
        <taxon>Dikarya</taxon>
        <taxon>Basidiomycota</taxon>
        <taxon>Agaricomycotina</taxon>
        <taxon>Tremellomycetes</taxon>
        <taxon>Tremellales</taxon>
        <taxon>Cryptococcaceae</taxon>
        <taxon>Kwoniella</taxon>
    </lineage>
</organism>
<evidence type="ECO:0008006" key="4">
    <source>
        <dbReference type="Google" id="ProtNLM"/>
    </source>
</evidence>
<sequence length="550" mass="61176">MTLVKPAHFVLIPHGMWGHLRPLLGLSLNLLVLHPHLRLTLLLTPSVLTRVQQELHALTLVQPASASGAAAQMEDVDGHEEKKHTVTVRIQLITCVSKDYELPKVFDPSAMVKEAVNYAATLPEYIKVLFGDFGGEDGMEGMVENKWKGLMPDFIIFDIFQPFVPDVIRNVMISIDRPMPPLVGFCPCNATSVYHHFAAEERGGFFTKMHRLGREEMAAGMDPSTAYDKHTFKSDGTVVSLPGLPAKFDFPLVETVPFPPGTMLAVIESYTCVHDKDVTALVLPANAELETEAVAALEKEIGKKVYMGGLQFTESVWNEEKPLRIAGNDDDERVLNFLDKMKNKHGSKSVCYISFGSMFFPVLRPDLVRYILNTLRESDLPFVFAYASGLAVIPGDIVSEFKDDENSCMVKFAPQWQVLNHDAIGFFVTHCGSNSVAEAIMTETPIVGMPFAADQGVFASLLTEVYKVGVTLKQVSTFARPDFNRFKDGTKITSTEESIKSEMRDTWALMKGRSGAKMRENMKGMQDIVRKSWKEGRAARDMDTLGRLTL</sequence>
<dbReference type="AlphaFoldDB" id="A0AAW0YZ13"/>
<keyword evidence="1" id="KW-0808">Transferase</keyword>
<protein>
    <recommendedName>
        <fullName evidence="4">UDP-glycosyltransferases domain-containing protein</fullName>
    </recommendedName>
</protein>
<dbReference type="Gene3D" id="3.40.50.2000">
    <property type="entry name" value="Glycogen Phosphorylase B"/>
    <property type="match status" value="2"/>
</dbReference>
<gene>
    <name evidence="2" type="ORF">IAR55_003271</name>
</gene>
<reference evidence="2 3" key="1">
    <citation type="journal article" date="2024" name="bioRxiv">
        <title>Comparative genomics of Cryptococcus and Kwoniella reveals pathogenesis evolution and contrasting karyotype dynamics via intercentromeric recombination or chromosome fusion.</title>
        <authorList>
            <person name="Coelho M.A."/>
            <person name="David-Palma M."/>
            <person name="Shea T."/>
            <person name="Bowers K."/>
            <person name="McGinley-Smith S."/>
            <person name="Mohammad A.W."/>
            <person name="Gnirke A."/>
            <person name="Yurkov A.M."/>
            <person name="Nowrousian M."/>
            <person name="Sun S."/>
            <person name="Cuomo C.A."/>
            <person name="Heitman J."/>
        </authorList>
    </citation>
    <scope>NUCLEOTIDE SEQUENCE [LARGE SCALE GENOMIC DNA]</scope>
    <source>
        <strain evidence="2 3">CBS 13917</strain>
    </source>
</reference>
<dbReference type="Proteomes" id="UP001388673">
    <property type="component" value="Unassembled WGS sequence"/>
</dbReference>
<proteinExistence type="predicted"/>
<evidence type="ECO:0000256" key="1">
    <source>
        <dbReference type="ARBA" id="ARBA00022679"/>
    </source>
</evidence>